<comment type="caution">
    <text evidence="1">The sequence shown here is derived from an EMBL/GenBank/DDBJ whole genome shotgun (WGS) entry which is preliminary data.</text>
</comment>
<gene>
    <name evidence="1" type="ORF">F6X42_40725</name>
</gene>
<proteinExistence type="predicted"/>
<sequence>MPARTISKGKHTYRIEPIRLAEGGYTFEIVHIDHTGDAIKEVRHEPGITYATEEAAMDNGLHVAAEMAEQQDDGTP</sequence>
<evidence type="ECO:0000313" key="2">
    <source>
        <dbReference type="Proteomes" id="UP000736373"/>
    </source>
</evidence>
<name>A0ABR7Q242_9BURK</name>
<organism evidence="1 2">
    <name type="scientific">Paraburkholderia podalyriae</name>
    <dbReference type="NCBI Taxonomy" id="1938811"/>
    <lineage>
        <taxon>Bacteria</taxon>
        <taxon>Pseudomonadati</taxon>
        <taxon>Pseudomonadota</taxon>
        <taxon>Betaproteobacteria</taxon>
        <taxon>Burkholderiales</taxon>
        <taxon>Burkholderiaceae</taxon>
        <taxon>Paraburkholderia</taxon>
    </lineage>
</organism>
<dbReference type="RefSeq" id="WP_187639353.1">
    <property type="nucleotide sequence ID" value="NZ_VZQQ01000109.1"/>
</dbReference>
<accession>A0ABR7Q242</accession>
<reference evidence="1 2" key="1">
    <citation type="submission" date="2019-09" db="EMBL/GenBank/DDBJ databases">
        <title>Paraburkholderia podalyriae sp. nov., A South African Podalyria-associated rhizobium.</title>
        <authorList>
            <person name="Mavima L."/>
            <person name="Beukes C.W."/>
            <person name="Palmer M."/>
            <person name="De Meyer S.E."/>
            <person name="James E.K."/>
            <person name="Maluk M."/>
            <person name="Avontuur J.R."/>
            <person name="Chan W.Y."/>
            <person name="Venter S.N."/>
            <person name="Steenkamp E.T."/>
        </authorList>
    </citation>
    <scope>NUCLEOTIDE SEQUENCE [LARGE SCALE GENOMIC DNA]</scope>
    <source>
        <strain evidence="1 2">WC7.3b</strain>
    </source>
</reference>
<protein>
    <submittedName>
        <fullName evidence="1">Uncharacterized protein</fullName>
    </submittedName>
</protein>
<dbReference type="Proteomes" id="UP000736373">
    <property type="component" value="Unassembled WGS sequence"/>
</dbReference>
<keyword evidence="2" id="KW-1185">Reference proteome</keyword>
<dbReference type="EMBL" id="VZQQ01000109">
    <property type="protein sequence ID" value="MBC8752496.1"/>
    <property type="molecule type" value="Genomic_DNA"/>
</dbReference>
<evidence type="ECO:0000313" key="1">
    <source>
        <dbReference type="EMBL" id="MBC8752496.1"/>
    </source>
</evidence>